<dbReference type="SUPFAM" id="SSF56112">
    <property type="entry name" value="Protein kinase-like (PK-like)"/>
    <property type="match status" value="1"/>
</dbReference>
<dbReference type="Pfam" id="PF00069">
    <property type="entry name" value="Pkinase"/>
    <property type="match status" value="1"/>
</dbReference>
<dbReference type="OrthoDB" id="136386at2"/>
<proteinExistence type="inferred from homology"/>
<keyword evidence="13" id="KW-0472">Membrane</keyword>
<evidence type="ECO:0000256" key="1">
    <source>
        <dbReference type="ARBA" id="ARBA00010062"/>
    </source>
</evidence>
<evidence type="ECO:0000256" key="10">
    <source>
        <dbReference type="ARBA" id="ARBA00048679"/>
    </source>
</evidence>
<dbReference type="InterPro" id="IPR008271">
    <property type="entry name" value="Ser/Thr_kinase_AS"/>
</dbReference>
<keyword evidence="16" id="KW-1185">Reference proteome</keyword>
<keyword evidence="7" id="KW-0418">Kinase</keyword>
<evidence type="ECO:0000259" key="14">
    <source>
        <dbReference type="PROSITE" id="PS50011"/>
    </source>
</evidence>
<dbReference type="EC" id="2.7.11.1" evidence="2"/>
<evidence type="ECO:0000256" key="3">
    <source>
        <dbReference type="ARBA" id="ARBA00022527"/>
    </source>
</evidence>
<dbReference type="RefSeq" id="WP_129892390.1">
    <property type="nucleotide sequence ID" value="NZ_CP035758.1"/>
</dbReference>
<comment type="catalytic activity">
    <reaction evidence="9">
        <text>L-threonyl-[protein] + ATP = O-phospho-L-threonyl-[protein] + ADP + H(+)</text>
        <dbReference type="Rhea" id="RHEA:46608"/>
        <dbReference type="Rhea" id="RHEA-COMP:11060"/>
        <dbReference type="Rhea" id="RHEA-COMP:11605"/>
        <dbReference type="ChEBI" id="CHEBI:15378"/>
        <dbReference type="ChEBI" id="CHEBI:30013"/>
        <dbReference type="ChEBI" id="CHEBI:30616"/>
        <dbReference type="ChEBI" id="CHEBI:61977"/>
        <dbReference type="ChEBI" id="CHEBI:456216"/>
        <dbReference type="EC" id="2.7.11.1"/>
    </reaction>
</comment>
<keyword evidence="6 11" id="KW-0547">Nucleotide-binding</keyword>
<evidence type="ECO:0000256" key="11">
    <source>
        <dbReference type="PROSITE-ProRule" id="PRU10141"/>
    </source>
</evidence>
<sequence>MKCPFCGTDNPAGETFCTNCGGYLSASQPSSPPASSGGVSGPTSTGGGLGNSGSLAPNARLQQGRYVVDKVLGQGGMGAAVLARDTRVSNKSVVIKELISDSSDPQQHQEDVRNFEREVEMLASLDHPLVPTVTDSFQEGSRYFMVQECVVGENLEDHMERIKKPMPEQEALSYASQVLDILDYLSTQQPPIVHRDIKPANIIIGNKDKKAHLVDFGIARADVAKKAQKKQTSALGTPGYAPPEQYQGNADARSDLYALAATIHHLVTNRDPRDYPPFNYPRARSLNPQLSPDIERVLEHALKININERYQSAAEMKRDIDDILDSRYALRDTSHYMTGSSGPMVSPKPAPTPIPNPPTPVPNPPTPIPVSAGQQQIGTYARPKQQKSNNGYVVRSFILLLAVVIILGAVFFVLPRLRGNSQTGGQGSNNGPGFVTTPGATSTVVNGNGLGVTTIDGEPIGISDGTVAFDTKRADGDLKQQASAALKAGNSAQAQSLWRAALSKDTNDAEALIYLENQRVLASGSPYITLVVGTMVTGDSVVGVGRDTLQGAFVAQKEYNAGNGKLLGGVQVRLLIANSGSEAANSRKVAEQIVQAAQNDKTIVGVMGWPYSEQTVNAVNVLAGAKIPMISPTASADSLTDVSPYFFRVAPSDKSQAAVAVQYAKNKLHAKNVAVFEDQANTYSQSLAEDFKQQFIAAGGQVKVASYKVNDKQSVVSALQEALQASPAPDLIYFAGYSTDVSAILEQLPQEANFPDLQVLGGDALYNLAGYPQSARAGFARLHFTAFAYPDEWDVLGLGAKKPAFFTDYANAFDPNRAHQGSPYGYTRAAFNVVLAYDATLTLLSASKTALAGGTSGFTPTQLQQAIAGIKGTNAVQGVSGQISFDNDGDPSNKAVVMLYVNQGGFIQMEPQLGAGKFQAGS</sequence>
<keyword evidence="4" id="KW-0808">Transferase</keyword>
<feature type="compositionally biased region" description="Gly residues" evidence="12">
    <location>
        <begin position="38"/>
        <end position="51"/>
    </location>
</feature>
<comment type="catalytic activity">
    <reaction evidence="10">
        <text>L-seryl-[protein] + ATP = O-phospho-L-seryl-[protein] + ADP + H(+)</text>
        <dbReference type="Rhea" id="RHEA:17989"/>
        <dbReference type="Rhea" id="RHEA-COMP:9863"/>
        <dbReference type="Rhea" id="RHEA-COMP:11604"/>
        <dbReference type="ChEBI" id="CHEBI:15378"/>
        <dbReference type="ChEBI" id="CHEBI:29999"/>
        <dbReference type="ChEBI" id="CHEBI:30616"/>
        <dbReference type="ChEBI" id="CHEBI:83421"/>
        <dbReference type="ChEBI" id="CHEBI:456216"/>
        <dbReference type="EC" id="2.7.11.1"/>
    </reaction>
</comment>
<dbReference type="CDD" id="cd14014">
    <property type="entry name" value="STKc_PknB_like"/>
    <property type="match status" value="1"/>
</dbReference>
<dbReference type="InterPro" id="IPR000719">
    <property type="entry name" value="Prot_kinase_dom"/>
</dbReference>
<dbReference type="GO" id="GO:0005524">
    <property type="term" value="F:ATP binding"/>
    <property type="evidence" value="ECO:0007669"/>
    <property type="project" value="UniProtKB-UniRule"/>
</dbReference>
<evidence type="ECO:0000256" key="8">
    <source>
        <dbReference type="ARBA" id="ARBA00022840"/>
    </source>
</evidence>
<evidence type="ECO:0000256" key="4">
    <source>
        <dbReference type="ARBA" id="ARBA00022679"/>
    </source>
</evidence>
<feature type="domain" description="Protein kinase" evidence="14">
    <location>
        <begin position="66"/>
        <end position="324"/>
    </location>
</feature>
<reference evidence="15 16" key="1">
    <citation type="submission" date="2019-01" db="EMBL/GenBank/DDBJ databases">
        <title>Ktedonosporobacter rubrisoli SCAWS-G2.</title>
        <authorList>
            <person name="Huang Y."/>
            <person name="Yan B."/>
        </authorList>
    </citation>
    <scope>NUCLEOTIDE SEQUENCE [LARGE SCALE GENOMIC DNA]</scope>
    <source>
        <strain evidence="15 16">SCAWS-G2</strain>
    </source>
</reference>
<evidence type="ECO:0000256" key="12">
    <source>
        <dbReference type="SAM" id="MobiDB-lite"/>
    </source>
</evidence>
<dbReference type="Gene3D" id="3.30.200.20">
    <property type="entry name" value="Phosphorylase Kinase, domain 1"/>
    <property type="match status" value="1"/>
</dbReference>
<dbReference type="KEGG" id="kbs:EPA93_37285"/>
<gene>
    <name evidence="15" type="ORF">EPA93_37285</name>
</gene>
<keyword evidence="13" id="KW-0812">Transmembrane</keyword>
<feature type="transmembrane region" description="Helical" evidence="13">
    <location>
        <begin position="392"/>
        <end position="414"/>
    </location>
</feature>
<feature type="region of interest" description="Disordered" evidence="12">
    <location>
        <begin position="27"/>
        <end position="56"/>
    </location>
</feature>
<dbReference type="PANTHER" id="PTHR24363:SF0">
    <property type="entry name" value="SERINE_THREONINE KINASE LIKE DOMAIN CONTAINING 1"/>
    <property type="match status" value="1"/>
</dbReference>
<dbReference type="AlphaFoldDB" id="A0A4P6JZX2"/>
<dbReference type="GO" id="GO:0004674">
    <property type="term" value="F:protein serine/threonine kinase activity"/>
    <property type="evidence" value="ECO:0007669"/>
    <property type="project" value="UniProtKB-KW"/>
</dbReference>
<evidence type="ECO:0000256" key="7">
    <source>
        <dbReference type="ARBA" id="ARBA00022777"/>
    </source>
</evidence>
<evidence type="ECO:0000256" key="2">
    <source>
        <dbReference type="ARBA" id="ARBA00012513"/>
    </source>
</evidence>
<keyword evidence="5" id="KW-0732">Signal</keyword>
<evidence type="ECO:0000256" key="5">
    <source>
        <dbReference type="ARBA" id="ARBA00022729"/>
    </source>
</evidence>
<dbReference type="PANTHER" id="PTHR24363">
    <property type="entry name" value="SERINE/THREONINE PROTEIN KINASE"/>
    <property type="match status" value="1"/>
</dbReference>
<evidence type="ECO:0000313" key="16">
    <source>
        <dbReference type="Proteomes" id="UP000290365"/>
    </source>
</evidence>
<dbReference type="InterPro" id="IPR017441">
    <property type="entry name" value="Protein_kinase_ATP_BS"/>
</dbReference>
<organism evidence="15 16">
    <name type="scientific">Ktedonosporobacter rubrisoli</name>
    <dbReference type="NCBI Taxonomy" id="2509675"/>
    <lineage>
        <taxon>Bacteria</taxon>
        <taxon>Bacillati</taxon>
        <taxon>Chloroflexota</taxon>
        <taxon>Ktedonobacteria</taxon>
        <taxon>Ktedonobacterales</taxon>
        <taxon>Ktedonosporobacteraceae</taxon>
        <taxon>Ktedonosporobacter</taxon>
    </lineage>
</organism>
<feature type="compositionally biased region" description="Low complexity" evidence="12">
    <location>
        <begin position="27"/>
        <end position="37"/>
    </location>
</feature>
<dbReference type="SUPFAM" id="SSF53822">
    <property type="entry name" value="Periplasmic binding protein-like I"/>
    <property type="match status" value="1"/>
</dbReference>
<evidence type="ECO:0000256" key="6">
    <source>
        <dbReference type="ARBA" id="ARBA00022741"/>
    </source>
</evidence>
<dbReference type="SMART" id="SM00220">
    <property type="entry name" value="S_TKc"/>
    <property type="match status" value="1"/>
</dbReference>
<dbReference type="PROSITE" id="PS00108">
    <property type="entry name" value="PROTEIN_KINASE_ST"/>
    <property type="match status" value="1"/>
</dbReference>
<evidence type="ECO:0000256" key="13">
    <source>
        <dbReference type="SAM" id="Phobius"/>
    </source>
</evidence>
<name>A0A4P6JZX2_KTERU</name>
<dbReference type="InterPro" id="IPR028081">
    <property type="entry name" value="Leu-bd"/>
</dbReference>
<keyword evidence="3" id="KW-0723">Serine/threonine-protein kinase</keyword>
<feature type="binding site" evidence="11">
    <location>
        <position position="96"/>
    </location>
    <ligand>
        <name>ATP</name>
        <dbReference type="ChEBI" id="CHEBI:30616"/>
    </ligand>
</feature>
<dbReference type="EMBL" id="CP035758">
    <property type="protein sequence ID" value="QBD81329.1"/>
    <property type="molecule type" value="Genomic_DNA"/>
</dbReference>
<dbReference type="Pfam" id="PF13458">
    <property type="entry name" value="Peripla_BP_6"/>
    <property type="match status" value="1"/>
</dbReference>
<protein>
    <recommendedName>
        <fullName evidence="2">non-specific serine/threonine protein kinase</fullName>
        <ecNumber evidence="2">2.7.11.1</ecNumber>
    </recommendedName>
</protein>
<dbReference type="InterPro" id="IPR011009">
    <property type="entry name" value="Kinase-like_dom_sf"/>
</dbReference>
<evidence type="ECO:0000313" key="15">
    <source>
        <dbReference type="EMBL" id="QBD81329.1"/>
    </source>
</evidence>
<dbReference type="Gene3D" id="3.40.50.2300">
    <property type="match status" value="2"/>
</dbReference>
<keyword evidence="8 11" id="KW-0067">ATP-binding</keyword>
<dbReference type="Proteomes" id="UP000290365">
    <property type="component" value="Chromosome"/>
</dbReference>
<dbReference type="InterPro" id="IPR028082">
    <property type="entry name" value="Peripla_BP_I"/>
</dbReference>
<keyword evidence="13" id="KW-1133">Transmembrane helix</keyword>
<accession>A0A4P6JZX2</accession>
<evidence type="ECO:0000256" key="9">
    <source>
        <dbReference type="ARBA" id="ARBA00047899"/>
    </source>
</evidence>
<dbReference type="PROSITE" id="PS50011">
    <property type="entry name" value="PROTEIN_KINASE_DOM"/>
    <property type="match status" value="1"/>
</dbReference>
<dbReference type="PROSITE" id="PS00107">
    <property type="entry name" value="PROTEIN_KINASE_ATP"/>
    <property type="match status" value="1"/>
</dbReference>
<comment type="similarity">
    <text evidence="1">Belongs to the leucine-binding protein family.</text>
</comment>
<dbReference type="Gene3D" id="1.10.510.10">
    <property type="entry name" value="Transferase(Phosphotransferase) domain 1"/>
    <property type="match status" value="1"/>
</dbReference>